<dbReference type="RefSeq" id="WP_090607124.1">
    <property type="nucleotide sequence ID" value="NZ_FNZR01000007.1"/>
</dbReference>
<evidence type="ECO:0000313" key="7">
    <source>
        <dbReference type="EMBL" id="SEL60252.1"/>
    </source>
</evidence>
<dbReference type="Pfam" id="PF05154">
    <property type="entry name" value="TM2"/>
    <property type="match status" value="1"/>
</dbReference>
<reference evidence="8" key="1">
    <citation type="submission" date="2016-10" db="EMBL/GenBank/DDBJ databases">
        <authorList>
            <person name="Varghese N."/>
            <person name="Submissions S."/>
        </authorList>
    </citation>
    <scope>NUCLEOTIDE SEQUENCE [LARGE SCALE GENOMIC DNA]</scope>
    <source>
        <strain evidence="8">Jip14</strain>
    </source>
</reference>
<evidence type="ECO:0000256" key="1">
    <source>
        <dbReference type="ARBA" id="ARBA00004141"/>
    </source>
</evidence>
<keyword evidence="4 5" id="KW-0472">Membrane</keyword>
<keyword evidence="8" id="KW-1185">Reference proteome</keyword>
<feature type="transmembrane region" description="Helical" evidence="5">
    <location>
        <begin position="75"/>
        <end position="94"/>
    </location>
</feature>
<accession>A0A1H7RJA5</accession>
<evidence type="ECO:0000313" key="8">
    <source>
        <dbReference type="Proteomes" id="UP000198916"/>
    </source>
</evidence>
<dbReference type="OrthoDB" id="9816361at2"/>
<protein>
    <submittedName>
        <fullName evidence="7">TM2 domain-containing protein</fullName>
    </submittedName>
</protein>
<evidence type="ECO:0000259" key="6">
    <source>
        <dbReference type="Pfam" id="PF05154"/>
    </source>
</evidence>
<dbReference type="EMBL" id="FNZR01000007">
    <property type="protein sequence ID" value="SEL60252.1"/>
    <property type="molecule type" value="Genomic_DNA"/>
</dbReference>
<dbReference type="STRING" id="332977.SAMN05421740_107150"/>
<keyword evidence="2 5" id="KW-0812">Transmembrane</keyword>
<evidence type="ECO:0000256" key="2">
    <source>
        <dbReference type="ARBA" id="ARBA00022692"/>
    </source>
</evidence>
<dbReference type="InterPro" id="IPR007829">
    <property type="entry name" value="TM2"/>
</dbReference>
<feature type="transmembrane region" description="Helical" evidence="5">
    <location>
        <begin position="50"/>
        <end position="69"/>
    </location>
</feature>
<gene>
    <name evidence="7" type="ORF">SAMN05421740_107150</name>
</gene>
<dbReference type="Proteomes" id="UP000198916">
    <property type="component" value="Unassembled WGS sequence"/>
</dbReference>
<evidence type="ECO:0000256" key="3">
    <source>
        <dbReference type="ARBA" id="ARBA00022989"/>
    </source>
</evidence>
<comment type="subcellular location">
    <subcellularLocation>
        <location evidence="1">Membrane</location>
        <topology evidence="1">Multi-pass membrane protein</topology>
    </subcellularLocation>
</comment>
<proteinExistence type="predicted"/>
<evidence type="ECO:0000256" key="4">
    <source>
        <dbReference type="ARBA" id="ARBA00023136"/>
    </source>
</evidence>
<name>A0A1H7RJA5_9SPHI</name>
<dbReference type="GO" id="GO:0016020">
    <property type="term" value="C:membrane"/>
    <property type="evidence" value="ECO:0007669"/>
    <property type="project" value="UniProtKB-SubCell"/>
</dbReference>
<organism evidence="7 8">
    <name type="scientific">Parapedobacter koreensis</name>
    <dbReference type="NCBI Taxonomy" id="332977"/>
    <lineage>
        <taxon>Bacteria</taxon>
        <taxon>Pseudomonadati</taxon>
        <taxon>Bacteroidota</taxon>
        <taxon>Sphingobacteriia</taxon>
        <taxon>Sphingobacteriales</taxon>
        <taxon>Sphingobacteriaceae</taxon>
        <taxon>Parapedobacter</taxon>
    </lineage>
</organism>
<dbReference type="AlphaFoldDB" id="A0A1H7RJA5"/>
<sequence length="119" mass="13769">MSNRNILMTIRGISPEELMYLEHATRTFTEDQVKHFVFIYHGKRKNAQDILLFTLLGFLGFAGIQRFILNQVAMGIIYFLTMGFCFIGTIVDLINHKSMTDEYNQRMARESAMMVMGGF</sequence>
<evidence type="ECO:0000256" key="5">
    <source>
        <dbReference type="SAM" id="Phobius"/>
    </source>
</evidence>
<keyword evidence="3 5" id="KW-1133">Transmembrane helix</keyword>
<feature type="domain" description="TM2" evidence="6">
    <location>
        <begin position="52"/>
        <end position="94"/>
    </location>
</feature>